<dbReference type="AlphaFoldDB" id="A0A5J4UHQ3"/>
<dbReference type="EMBL" id="SNRW01015479">
    <property type="protein sequence ID" value="KAA6370346.1"/>
    <property type="molecule type" value="Genomic_DNA"/>
</dbReference>
<evidence type="ECO:0000313" key="2">
    <source>
        <dbReference type="Proteomes" id="UP000324800"/>
    </source>
</evidence>
<sequence>IFSKIKQLVQKVRKGPQWANDNVYKLFIKPFAKPKLAAFGLIRQTIGKSLDVTSSFLDYGYEFEPPVPNVITKFSLSSQLERQSFLASSGSDPQLIIYGDRITLTASNAKTALFPSGDQLSGYLFKSYPPEARLKAGDQVIALVGTDASNAYNIFCYIDQKLAIYYKLSYESSRKINYEPNNDGNIDFMDTQNVNGRGQFEEQSYVYETVKKQTDLFEAGVQGLNKTNYQNSEIKLVDELAIYKAERATYFIKDGPFTVNSFGAKLAQLGANSDTQQTVYKLFSTISKNLLHPNTKYMPIRVEQQEFSAMFPFKNMYDKSSAVQVALSGKLSIVCVFNLYYESKWLQGRIQEVGRIHDSILPADEPQESIPMDSADVYKYCASGMYYL</sequence>
<organism evidence="1 2">
    <name type="scientific">Streblomastix strix</name>
    <dbReference type="NCBI Taxonomy" id="222440"/>
    <lineage>
        <taxon>Eukaryota</taxon>
        <taxon>Metamonada</taxon>
        <taxon>Preaxostyla</taxon>
        <taxon>Oxymonadida</taxon>
        <taxon>Streblomastigidae</taxon>
        <taxon>Streblomastix</taxon>
    </lineage>
</organism>
<reference evidence="1 2" key="1">
    <citation type="submission" date="2019-03" db="EMBL/GenBank/DDBJ databases">
        <title>Single cell metagenomics reveals metabolic interactions within the superorganism composed of flagellate Streblomastix strix and complex community of Bacteroidetes bacteria on its surface.</title>
        <authorList>
            <person name="Treitli S.C."/>
            <person name="Kolisko M."/>
            <person name="Husnik F."/>
            <person name="Keeling P."/>
            <person name="Hampl V."/>
        </authorList>
    </citation>
    <scope>NUCLEOTIDE SEQUENCE [LARGE SCALE GENOMIC DNA]</scope>
    <source>
        <strain evidence="1">ST1C</strain>
    </source>
</reference>
<dbReference type="OrthoDB" id="68611at2759"/>
<protein>
    <submittedName>
        <fullName evidence="1">Uncharacterized protein</fullName>
    </submittedName>
</protein>
<name>A0A5J4UHQ3_9EUKA</name>
<dbReference type="Proteomes" id="UP000324800">
    <property type="component" value="Unassembled WGS sequence"/>
</dbReference>
<comment type="caution">
    <text evidence="1">The sequence shown here is derived from an EMBL/GenBank/DDBJ whole genome shotgun (WGS) entry which is preliminary data.</text>
</comment>
<feature type="non-terminal residue" evidence="1">
    <location>
        <position position="1"/>
    </location>
</feature>
<gene>
    <name evidence="1" type="ORF">EZS28_034127</name>
</gene>
<proteinExistence type="predicted"/>
<evidence type="ECO:0000313" key="1">
    <source>
        <dbReference type="EMBL" id="KAA6370346.1"/>
    </source>
</evidence>
<accession>A0A5J4UHQ3</accession>